<feature type="transmembrane region" description="Helical" evidence="8">
    <location>
        <begin position="140"/>
        <end position="160"/>
    </location>
</feature>
<keyword evidence="2" id="KW-0813">Transport</keyword>
<dbReference type="PROSITE" id="PS50850">
    <property type="entry name" value="MFS"/>
    <property type="match status" value="1"/>
</dbReference>
<evidence type="ECO:0000256" key="2">
    <source>
        <dbReference type="ARBA" id="ARBA00022448"/>
    </source>
</evidence>
<dbReference type="PANTHER" id="PTHR11662">
    <property type="entry name" value="SOLUTE CARRIER FAMILY 17"/>
    <property type="match status" value="1"/>
</dbReference>
<feature type="transmembrane region" description="Helical" evidence="8">
    <location>
        <begin position="7"/>
        <end position="34"/>
    </location>
</feature>
<dbReference type="InterPro" id="IPR036259">
    <property type="entry name" value="MFS_trans_sf"/>
</dbReference>
<proteinExistence type="predicted"/>
<dbReference type="InterPro" id="IPR011701">
    <property type="entry name" value="MFS"/>
</dbReference>
<dbReference type="AlphaFoldDB" id="A0A6H5IVH8"/>
<protein>
    <recommendedName>
        <fullName evidence="9">Major facilitator superfamily (MFS) profile domain-containing protein</fullName>
    </recommendedName>
</protein>
<dbReference type="FunFam" id="1.20.1250.20:FF:000003">
    <property type="entry name" value="Solute carrier family 17 member 3"/>
    <property type="match status" value="1"/>
</dbReference>
<gene>
    <name evidence="10" type="ORF">TBRA_LOCUS12560</name>
</gene>
<dbReference type="PANTHER" id="PTHR11662:SF457">
    <property type="entry name" value="MAJOR FACILITATOR SUPERFAMILY TRANSPORTER 3"/>
    <property type="match status" value="1"/>
</dbReference>
<dbReference type="GO" id="GO:0006820">
    <property type="term" value="P:monoatomic anion transport"/>
    <property type="evidence" value="ECO:0007669"/>
    <property type="project" value="TreeGrafter"/>
</dbReference>
<evidence type="ECO:0000259" key="9">
    <source>
        <dbReference type="PROSITE" id="PS50850"/>
    </source>
</evidence>
<feature type="transmembrane region" description="Helical" evidence="8">
    <location>
        <begin position="111"/>
        <end position="128"/>
    </location>
</feature>
<feature type="transmembrane region" description="Helical" evidence="8">
    <location>
        <begin position="373"/>
        <end position="392"/>
    </location>
</feature>
<evidence type="ECO:0000256" key="6">
    <source>
        <dbReference type="ARBA" id="ARBA00023136"/>
    </source>
</evidence>
<dbReference type="OrthoDB" id="2985014at2759"/>
<feature type="domain" description="Major facilitator superfamily (MFS) profile" evidence="9">
    <location>
        <begin position="71"/>
        <end position="489"/>
    </location>
</feature>
<keyword evidence="4" id="KW-0769">Symport</keyword>
<feature type="compositionally biased region" description="Basic and acidic residues" evidence="7">
    <location>
        <begin position="502"/>
        <end position="517"/>
    </location>
</feature>
<keyword evidence="3 8" id="KW-0812">Transmembrane</keyword>
<evidence type="ECO:0000256" key="5">
    <source>
        <dbReference type="ARBA" id="ARBA00022989"/>
    </source>
</evidence>
<evidence type="ECO:0000313" key="11">
    <source>
        <dbReference type="Proteomes" id="UP000479190"/>
    </source>
</evidence>
<sequence length="517" mass="57239">MLPARYCMAIMGSIGMAIIYGFKVNLSIAIVAMVNHTAVKELMHNQSLTNATFKMANLSTTTTARPRGYATTPRSYYSTTTSKYNLTGLSSLTSPSQPEIDGPFVWDEHQVGIILASYFWGYLVSLMPGGMMAEYLSAKWVLMVSVLLNVVASLLMPIAAEMHVASFICMRIIQGIGGGVSFPAIHVMVAKWAPPNERSILASIAYAGTALGTVISILLSGMIAATLGWKWVFYVEGLLCLVWCIAWGFMIQDSPEQQRWITDEEREYIMMSLGHNKDSHKMKLSTIPWFKILKSPPFLAIAVAHFCSNFGWYMLLIELPTFMNQILHYDLTSNAWLSALPFFCMWIFTLGLSKLLAIMQDKNWISVTVSRKIGTLFSSAVPMFCLLGASYVSDKNVAVALMTIGITCIGGMYCGFLANHIDLAPNFAGTLVAITNTIATVPGFVVPIFVGYITKGNQTIEAWRVIFFMTVGLYIIEMLIYTMFGTGEEQPWNKVKSSSSQDSERPEQTVPLKEAKH</sequence>
<name>A0A6H5IVH8_9HYME</name>
<dbReference type="InterPro" id="IPR020846">
    <property type="entry name" value="MFS_dom"/>
</dbReference>
<evidence type="ECO:0000256" key="3">
    <source>
        <dbReference type="ARBA" id="ARBA00022692"/>
    </source>
</evidence>
<organism evidence="10 11">
    <name type="scientific">Trichogramma brassicae</name>
    <dbReference type="NCBI Taxonomy" id="86971"/>
    <lineage>
        <taxon>Eukaryota</taxon>
        <taxon>Metazoa</taxon>
        <taxon>Ecdysozoa</taxon>
        <taxon>Arthropoda</taxon>
        <taxon>Hexapoda</taxon>
        <taxon>Insecta</taxon>
        <taxon>Pterygota</taxon>
        <taxon>Neoptera</taxon>
        <taxon>Endopterygota</taxon>
        <taxon>Hymenoptera</taxon>
        <taxon>Apocrita</taxon>
        <taxon>Proctotrupomorpha</taxon>
        <taxon>Chalcidoidea</taxon>
        <taxon>Trichogrammatidae</taxon>
        <taxon>Trichogramma</taxon>
    </lineage>
</organism>
<dbReference type="SUPFAM" id="SSF103473">
    <property type="entry name" value="MFS general substrate transporter"/>
    <property type="match status" value="1"/>
</dbReference>
<evidence type="ECO:0000256" key="7">
    <source>
        <dbReference type="SAM" id="MobiDB-lite"/>
    </source>
</evidence>
<dbReference type="GO" id="GO:0016020">
    <property type="term" value="C:membrane"/>
    <property type="evidence" value="ECO:0007669"/>
    <property type="project" value="UniProtKB-SubCell"/>
</dbReference>
<dbReference type="InterPro" id="IPR050382">
    <property type="entry name" value="MFS_Na/Anion_cotransporter"/>
</dbReference>
<feature type="transmembrane region" description="Helical" evidence="8">
    <location>
        <begin position="298"/>
        <end position="315"/>
    </location>
</feature>
<accession>A0A6H5IVH8</accession>
<evidence type="ECO:0000256" key="8">
    <source>
        <dbReference type="SAM" id="Phobius"/>
    </source>
</evidence>
<dbReference type="Pfam" id="PF07690">
    <property type="entry name" value="MFS_1"/>
    <property type="match status" value="1"/>
</dbReference>
<feature type="transmembrane region" description="Helical" evidence="8">
    <location>
        <begin position="335"/>
        <end position="352"/>
    </location>
</feature>
<feature type="transmembrane region" description="Helical" evidence="8">
    <location>
        <begin position="430"/>
        <end position="453"/>
    </location>
</feature>
<reference evidence="10 11" key="1">
    <citation type="submission" date="2020-02" db="EMBL/GenBank/DDBJ databases">
        <authorList>
            <person name="Ferguson B K."/>
        </authorList>
    </citation>
    <scope>NUCLEOTIDE SEQUENCE [LARGE SCALE GENOMIC DNA]</scope>
</reference>
<feature type="transmembrane region" description="Helical" evidence="8">
    <location>
        <begin position="465"/>
        <end position="484"/>
    </location>
</feature>
<feature type="transmembrane region" description="Helical" evidence="8">
    <location>
        <begin position="204"/>
        <end position="225"/>
    </location>
</feature>
<dbReference type="CDD" id="cd17318">
    <property type="entry name" value="MFS_SLC17"/>
    <property type="match status" value="1"/>
</dbReference>
<keyword evidence="5 8" id="KW-1133">Transmembrane helix</keyword>
<dbReference type="GO" id="GO:0015293">
    <property type="term" value="F:symporter activity"/>
    <property type="evidence" value="ECO:0007669"/>
    <property type="project" value="UniProtKB-KW"/>
</dbReference>
<evidence type="ECO:0000256" key="1">
    <source>
        <dbReference type="ARBA" id="ARBA00004141"/>
    </source>
</evidence>
<dbReference type="Proteomes" id="UP000479190">
    <property type="component" value="Unassembled WGS sequence"/>
</dbReference>
<dbReference type="EMBL" id="CADCXV010001062">
    <property type="protein sequence ID" value="CAB0040866.1"/>
    <property type="molecule type" value="Genomic_DNA"/>
</dbReference>
<evidence type="ECO:0000256" key="4">
    <source>
        <dbReference type="ARBA" id="ARBA00022847"/>
    </source>
</evidence>
<keyword evidence="6 8" id="KW-0472">Membrane</keyword>
<feature type="transmembrane region" description="Helical" evidence="8">
    <location>
        <begin position="172"/>
        <end position="192"/>
    </location>
</feature>
<feature type="transmembrane region" description="Helical" evidence="8">
    <location>
        <begin position="231"/>
        <end position="251"/>
    </location>
</feature>
<evidence type="ECO:0000313" key="10">
    <source>
        <dbReference type="EMBL" id="CAB0040866.1"/>
    </source>
</evidence>
<dbReference type="Gene3D" id="1.20.1250.20">
    <property type="entry name" value="MFS general substrate transporter like domains"/>
    <property type="match status" value="1"/>
</dbReference>
<feature type="transmembrane region" description="Helical" evidence="8">
    <location>
        <begin position="398"/>
        <end position="418"/>
    </location>
</feature>
<comment type="subcellular location">
    <subcellularLocation>
        <location evidence="1">Membrane</location>
        <topology evidence="1">Multi-pass membrane protein</topology>
    </subcellularLocation>
</comment>
<keyword evidence="11" id="KW-1185">Reference proteome</keyword>
<feature type="region of interest" description="Disordered" evidence="7">
    <location>
        <begin position="491"/>
        <end position="517"/>
    </location>
</feature>